<dbReference type="InterPro" id="IPR035994">
    <property type="entry name" value="Nucleoside_phosphorylase_sf"/>
</dbReference>
<evidence type="ECO:0000313" key="2">
    <source>
        <dbReference type="EMBL" id="WNL34184.1"/>
    </source>
</evidence>
<dbReference type="InterPro" id="IPR000845">
    <property type="entry name" value="Nucleoside_phosphorylase_d"/>
</dbReference>
<dbReference type="GO" id="GO:0019284">
    <property type="term" value="P:L-methionine salvage from S-adenosylmethionine"/>
    <property type="evidence" value="ECO:0007669"/>
    <property type="project" value="TreeGrafter"/>
</dbReference>
<sequence length="436" mass="49970">MKNLQILICEDNQIKAKAMLRCMEKFFEYGIKIDVSYYLNTSLDNIEDKKYNLIFIDINMKESIHGNYDQSAGIKILNKIEQSYTHDYECILCTSINDMKDLLQPYKEKYEILDYTYTHSDNDILEDNIKTILIEKSKKLGINLDSKQYDIAIITALQDEMTQVRNAFDIYETKIATSNGREKYDWIDVTCTNETHIFKAMRIEKINGKSISLISASAVKMGMSNTAVLATKIILKYKPKVIVMLGICAGKEGDIELGDILIADRVFDYQAGKVKQKGKEEVFYPDPDMYSLNSTFLAKFDDKKDAWTNDIANYWKKSTNDKTRIDPGVKIGLIGSGAAVMAKDNTFMDIEDHNRKILGIDMEAFALFVAAEKTISINKPIPILIKSVQDFADKKKDGEENDQKKDYYRQYGSFSSAIFFLNLCHEYLIDYIEQGT</sequence>
<dbReference type="PANTHER" id="PTHR46832">
    <property type="entry name" value="5'-METHYLTHIOADENOSINE/S-ADENOSYLHOMOCYSTEINE NUCLEOSIDASE"/>
    <property type="match status" value="1"/>
</dbReference>
<proteinExistence type="predicted"/>
<dbReference type="AlphaFoldDB" id="A0AA96DU17"/>
<reference evidence="2" key="1">
    <citation type="submission" date="2023-09" db="EMBL/GenBank/DDBJ databases">
        <title>Arcobacter tbilisiensis sp. nov. isolated from chicken meat in Tbilisi, Georgia.</title>
        <authorList>
            <person name="Matthias R."/>
            <person name="Zautner A.E."/>
        </authorList>
    </citation>
    <scope>NUCLEOTIDE SEQUENCE</scope>
    <source>
        <strain evidence="2">LEO 62</strain>
    </source>
</reference>
<dbReference type="SUPFAM" id="SSF52172">
    <property type="entry name" value="CheY-like"/>
    <property type="match status" value="1"/>
</dbReference>
<dbReference type="GO" id="GO:0008930">
    <property type="term" value="F:methylthioadenosine nucleosidase activity"/>
    <property type="evidence" value="ECO:0007669"/>
    <property type="project" value="TreeGrafter"/>
</dbReference>
<dbReference type="Pfam" id="PF01048">
    <property type="entry name" value="PNP_UDP_1"/>
    <property type="match status" value="1"/>
</dbReference>
<dbReference type="RefSeq" id="WP_390870688.1">
    <property type="nucleotide sequence ID" value="NZ_CP128652.1"/>
</dbReference>
<protein>
    <recommendedName>
        <fullName evidence="1">Nucleoside phosphorylase domain-containing protein</fullName>
    </recommendedName>
</protein>
<dbReference type="GO" id="GO:0009116">
    <property type="term" value="P:nucleoside metabolic process"/>
    <property type="evidence" value="ECO:0007669"/>
    <property type="project" value="InterPro"/>
</dbReference>
<organism evidence="2">
    <name type="scientific">Arcobacter cryaerophilus gv. pseudocryaerophilus</name>
    <dbReference type="NCBI Taxonomy" id="2933791"/>
    <lineage>
        <taxon>Bacteria</taxon>
        <taxon>Pseudomonadati</taxon>
        <taxon>Campylobacterota</taxon>
        <taxon>Epsilonproteobacteria</taxon>
        <taxon>Campylobacterales</taxon>
        <taxon>Arcobacteraceae</taxon>
        <taxon>Aliarcobacter</taxon>
    </lineage>
</organism>
<dbReference type="Gene3D" id="3.40.50.1580">
    <property type="entry name" value="Nucleoside phosphorylase domain"/>
    <property type="match status" value="1"/>
</dbReference>
<accession>A0AA96DU17</accession>
<dbReference type="PANTHER" id="PTHR46832:SF1">
    <property type="entry name" value="5'-METHYLTHIOADENOSINE_S-ADENOSYLHOMOCYSTEINE NUCLEOSIDASE"/>
    <property type="match status" value="1"/>
</dbReference>
<name>A0AA96DU17_9BACT</name>
<gene>
    <name evidence="2" type="ORF">RMP68_00920</name>
</gene>
<evidence type="ECO:0000259" key="1">
    <source>
        <dbReference type="Pfam" id="PF01048"/>
    </source>
</evidence>
<dbReference type="InterPro" id="IPR011006">
    <property type="entry name" value="CheY-like_superfamily"/>
</dbReference>
<dbReference type="GO" id="GO:0008782">
    <property type="term" value="F:adenosylhomocysteine nucleosidase activity"/>
    <property type="evidence" value="ECO:0007669"/>
    <property type="project" value="TreeGrafter"/>
</dbReference>
<dbReference type="Gene3D" id="3.40.50.2300">
    <property type="match status" value="1"/>
</dbReference>
<feature type="domain" description="Nucleoside phosphorylase" evidence="1">
    <location>
        <begin position="151"/>
        <end position="403"/>
    </location>
</feature>
<dbReference type="EMBL" id="CP134856">
    <property type="protein sequence ID" value="WNL34184.1"/>
    <property type="molecule type" value="Genomic_DNA"/>
</dbReference>
<dbReference type="GO" id="GO:0005829">
    <property type="term" value="C:cytosol"/>
    <property type="evidence" value="ECO:0007669"/>
    <property type="project" value="TreeGrafter"/>
</dbReference>
<dbReference type="Proteomes" id="UP001305220">
    <property type="component" value="Chromosome"/>
</dbReference>
<dbReference type="SUPFAM" id="SSF53167">
    <property type="entry name" value="Purine and uridine phosphorylases"/>
    <property type="match status" value="1"/>
</dbReference>